<name>A0A4S4KDG1_9APHY</name>
<evidence type="ECO:0000256" key="1">
    <source>
        <dbReference type="SAM" id="MobiDB-lite"/>
    </source>
</evidence>
<feature type="region of interest" description="Disordered" evidence="1">
    <location>
        <begin position="527"/>
        <end position="569"/>
    </location>
</feature>
<evidence type="ECO:0000313" key="3">
    <source>
        <dbReference type="Proteomes" id="UP000309038"/>
    </source>
</evidence>
<evidence type="ECO:0000313" key="2">
    <source>
        <dbReference type="EMBL" id="THG96095.1"/>
    </source>
</evidence>
<reference evidence="2 3" key="1">
    <citation type="submission" date="2019-02" db="EMBL/GenBank/DDBJ databases">
        <title>Genome sequencing of the rare red list fungi Phlebia centrifuga.</title>
        <authorList>
            <person name="Buettner E."/>
            <person name="Kellner H."/>
        </authorList>
    </citation>
    <scope>NUCLEOTIDE SEQUENCE [LARGE SCALE GENOMIC DNA]</scope>
    <source>
        <strain evidence="2 3">DSM 108282</strain>
    </source>
</reference>
<dbReference type="EMBL" id="SGPJ01000262">
    <property type="protein sequence ID" value="THG96095.1"/>
    <property type="molecule type" value="Genomic_DNA"/>
</dbReference>
<accession>A0A4S4KDG1</accession>
<proteinExistence type="predicted"/>
<dbReference type="Proteomes" id="UP000309038">
    <property type="component" value="Unassembled WGS sequence"/>
</dbReference>
<protein>
    <submittedName>
        <fullName evidence="2">Uncharacterized protein</fullName>
    </submittedName>
</protein>
<comment type="caution">
    <text evidence="2">The sequence shown here is derived from an EMBL/GenBank/DDBJ whole genome shotgun (WGS) entry which is preliminary data.</text>
</comment>
<keyword evidence="3" id="KW-1185">Reference proteome</keyword>
<dbReference type="AlphaFoldDB" id="A0A4S4KDG1"/>
<feature type="region of interest" description="Disordered" evidence="1">
    <location>
        <begin position="601"/>
        <end position="625"/>
    </location>
</feature>
<sequence length="724" mass="82517">MCSVNYLSLVPNTVLENIAFWCIDPLGPPAALLPLLLICKDIYLKLLPPGLSHASGERPDQYFYARIFKFLFDSGAIDRRLGPRPAYSRNLAAQLLVYCPALKRIRSGNIHADTVQDDLWSAYFMMMENDGRNAAQLMEWAGLKLFVDRFVRTRLLDGATNGWPRENIINSLAVWLLYATTDEGVFLPYTLLPSRLLTFLASLCPLAYAMYHSATITSETPAKRGELMDLLRPYVTMPIRYPSFYAPDNHFEFPINHDFLERFPISIRTPNGAYPVYRSPLDSLARPMHYREPFYVRAPLISVSAKLLYFSRAEAVPQEVVEGTPLDRADAIARGITYILPTRVDYAEFNSHKAVKFLNNGSWERNQPISMHLDIDWDRSLYCFDPWSDGPLNLPYTFGTLTGLWLGRINFPDMRYFPRVMSRDYDALQQPMTYLPLAMYLREHHSINPRKRIPPGGDPKKEMDDGVNNGWLPHGKMRLDRRGLSLYDQQADVMYQCEHYVRGRPSSHNVDTCTNCIAKREREEARYAAQQEEVDAMDTDDDSEGAEYSERSQRSRRLGGTFPDDESFDGEMQRGENIRMQINAGLPDDTDIDEVLDTEMASTEDSSEYLSDDGSVSDESDDGEEVECNGVQDVIITGETLPRHGDAWHHFVFYGRVRKFDGLIALVRRPISEPTRGVQIFRGYVIGGKTWIGNWRALTADINSLPLEGPFVASRFETAARTTT</sequence>
<organism evidence="2 3">
    <name type="scientific">Hermanssonia centrifuga</name>
    <dbReference type="NCBI Taxonomy" id="98765"/>
    <lineage>
        <taxon>Eukaryota</taxon>
        <taxon>Fungi</taxon>
        <taxon>Dikarya</taxon>
        <taxon>Basidiomycota</taxon>
        <taxon>Agaricomycotina</taxon>
        <taxon>Agaricomycetes</taxon>
        <taxon>Polyporales</taxon>
        <taxon>Meruliaceae</taxon>
        <taxon>Hermanssonia</taxon>
    </lineage>
</organism>
<gene>
    <name evidence="2" type="ORF">EW026_g5667</name>
</gene>
<feature type="compositionally biased region" description="Acidic residues" evidence="1">
    <location>
        <begin position="532"/>
        <end position="547"/>
    </location>
</feature>
<feature type="compositionally biased region" description="Acidic residues" evidence="1">
    <location>
        <begin position="605"/>
        <end position="625"/>
    </location>
</feature>